<feature type="active site" evidence="4">
    <location>
        <position position="56"/>
    </location>
</feature>
<dbReference type="GO" id="GO:0005737">
    <property type="term" value="C:cytoplasm"/>
    <property type="evidence" value="ECO:0007669"/>
    <property type="project" value="InterPro"/>
</dbReference>
<dbReference type="PANTHER" id="PTHR42872">
    <property type="entry name" value="PROTEIN-GLUTAMATE METHYLESTERASE/PROTEIN-GLUTAMINE GLUTAMINASE"/>
    <property type="match status" value="1"/>
</dbReference>
<dbReference type="SUPFAM" id="SSF52738">
    <property type="entry name" value="Methylesterase CheB, C-terminal domain"/>
    <property type="match status" value="1"/>
</dbReference>
<dbReference type="STRING" id="1912961.BU204_12710"/>
<name>A0A1Q8CSB1_9PSEU</name>
<reference evidence="6 7" key="1">
    <citation type="submission" date="2016-12" db="EMBL/GenBank/DDBJ databases">
        <title>The draft genome sequence of Actinophytocola sp. 11-183.</title>
        <authorList>
            <person name="Wang W."/>
            <person name="Yuan L."/>
        </authorList>
    </citation>
    <scope>NUCLEOTIDE SEQUENCE [LARGE SCALE GENOMIC DNA]</scope>
    <source>
        <strain evidence="6 7">11-183</strain>
    </source>
</reference>
<dbReference type="OrthoDB" id="9791760at2"/>
<dbReference type="InterPro" id="IPR035909">
    <property type="entry name" value="CheB_C"/>
</dbReference>
<dbReference type="InterPro" id="IPR011247">
    <property type="entry name" value="Chemotax_prot-Glu_Me-esterase"/>
</dbReference>
<keyword evidence="1 4" id="KW-0378">Hydrolase</keyword>
<dbReference type="GO" id="GO:0000156">
    <property type="term" value="F:phosphorelay response regulator activity"/>
    <property type="evidence" value="ECO:0007669"/>
    <property type="project" value="InterPro"/>
</dbReference>
<dbReference type="AlphaFoldDB" id="A0A1Q8CSB1"/>
<evidence type="ECO:0000256" key="1">
    <source>
        <dbReference type="ARBA" id="ARBA00022801"/>
    </source>
</evidence>
<proteinExistence type="predicted"/>
<dbReference type="PROSITE" id="PS50122">
    <property type="entry name" value="CHEB"/>
    <property type="match status" value="1"/>
</dbReference>
<dbReference type="Pfam" id="PF01339">
    <property type="entry name" value="CheB_methylest"/>
    <property type="match status" value="1"/>
</dbReference>
<organism evidence="6 7">
    <name type="scientific">Actinophytocola xanthii</name>
    <dbReference type="NCBI Taxonomy" id="1912961"/>
    <lineage>
        <taxon>Bacteria</taxon>
        <taxon>Bacillati</taxon>
        <taxon>Actinomycetota</taxon>
        <taxon>Actinomycetes</taxon>
        <taxon>Pseudonocardiales</taxon>
        <taxon>Pseudonocardiaceae</taxon>
    </lineage>
</organism>
<dbReference type="PANTHER" id="PTHR42872:SF6">
    <property type="entry name" value="PROTEIN-GLUTAMATE METHYLESTERASE_PROTEIN-GLUTAMINE GLUTAMINASE"/>
    <property type="match status" value="1"/>
</dbReference>
<feature type="active site" evidence="4">
    <location>
        <position position="148"/>
    </location>
</feature>
<evidence type="ECO:0000256" key="2">
    <source>
        <dbReference type="ARBA" id="ARBA00039140"/>
    </source>
</evidence>
<evidence type="ECO:0000259" key="5">
    <source>
        <dbReference type="PROSITE" id="PS50122"/>
    </source>
</evidence>
<evidence type="ECO:0000256" key="3">
    <source>
        <dbReference type="ARBA" id="ARBA00048267"/>
    </source>
</evidence>
<comment type="catalytic activity">
    <reaction evidence="3">
        <text>[protein]-L-glutamate 5-O-methyl ester + H2O = L-glutamyl-[protein] + methanol + H(+)</text>
        <dbReference type="Rhea" id="RHEA:23236"/>
        <dbReference type="Rhea" id="RHEA-COMP:10208"/>
        <dbReference type="Rhea" id="RHEA-COMP:10311"/>
        <dbReference type="ChEBI" id="CHEBI:15377"/>
        <dbReference type="ChEBI" id="CHEBI:15378"/>
        <dbReference type="ChEBI" id="CHEBI:17790"/>
        <dbReference type="ChEBI" id="CHEBI:29973"/>
        <dbReference type="ChEBI" id="CHEBI:82795"/>
        <dbReference type="EC" id="3.1.1.61"/>
    </reaction>
</comment>
<accession>A0A1Q8CSB1</accession>
<evidence type="ECO:0000256" key="4">
    <source>
        <dbReference type="PROSITE-ProRule" id="PRU00050"/>
    </source>
</evidence>
<dbReference type="EC" id="3.1.1.61" evidence="2"/>
<dbReference type="Proteomes" id="UP000185596">
    <property type="component" value="Unassembled WGS sequence"/>
</dbReference>
<dbReference type="CDD" id="cd16433">
    <property type="entry name" value="CheB"/>
    <property type="match status" value="1"/>
</dbReference>
<comment type="caution">
    <text evidence="6">The sequence shown here is derived from an EMBL/GenBank/DDBJ whole genome shotgun (WGS) entry which is preliminary data.</text>
</comment>
<dbReference type="GO" id="GO:0008984">
    <property type="term" value="F:protein-glutamate methylesterase activity"/>
    <property type="evidence" value="ECO:0007669"/>
    <property type="project" value="UniProtKB-EC"/>
</dbReference>
<dbReference type="Gene3D" id="3.40.50.180">
    <property type="entry name" value="Methylesterase CheB, C-terminal domain"/>
    <property type="match status" value="1"/>
</dbReference>
<evidence type="ECO:0000313" key="7">
    <source>
        <dbReference type="Proteomes" id="UP000185596"/>
    </source>
</evidence>
<feature type="active site" evidence="4">
    <location>
        <position position="29"/>
    </location>
</feature>
<feature type="domain" description="CheB-type methylesterase" evidence="5">
    <location>
        <begin position="17"/>
        <end position="199"/>
    </location>
</feature>
<sequence length="352" mass="36384">MSSRSDNHSNSAALAAGGRGRDVIVVGASAGGVEALQGFVAGLPHELAASVLVVLHLPPGGSSALPAILQRAGELPVAAARHGEALVHGRVYVAPPNHHLLLLDGTVALSHGPTENGRRPAINALFRSAAIAAGPATTGVLLSGVLDDGVAGLLSIVSRGGTVVVQDPEEALFPTMPRHALASLRVDHVLPVRAIGSLLDKLSREEVEIGSAPAPSRLMRLENDIATTDSPAHARHDPAQLGPVSGFTCPDCDGALVEMSPATRYRCRVGHAWTAEALLNALGGSWERALSIAIRTLDEKAALSKRMADQARERGSTELAGRYNHNAAEAMDAAALLRGPLEVAARQGGETR</sequence>
<dbReference type="GO" id="GO:0006935">
    <property type="term" value="P:chemotaxis"/>
    <property type="evidence" value="ECO:0007669"/>
    <property type="project" value="UniProtKB-UniRule"/>
</dbReference>
<dbReference type="PIRSF" id="PIRSF036461">
    <property type="entry name" value="Chmtx_methlestr"/>
    <property type="match status" value="1"/>
</dbReference>
<protein>
    <recommendedName>
        <fullName evidence="2">protein-glutamate methylesterase</fullName>
        <ecNumber evidence="2">3.1.1.61</ecNumber>
    </recommendedName>
</protein>
<keyword evidence="7" id="KW-1185">Reference proteome</keyword>
<keyword evidence="4" id="KW-0145">Chemotaxis</keyword>
<evidence type="ECO:0000313" key="6">
    <source>
        <dbReference type="EMBL" id="OLF17244.1"/>
    </source>
</evidence>
<dbReference type="InterPro" id="IPR000673">
    <property type="entry name" value="Sig_transdc_resp-reg_Me-estase"/>
</dbReference>
<gene>
    <name evidence="6" type="ORF">BU204_12710</name>
</gene>
<dbReference type="EMBL" id="MSIE01000019">
    <property type="protein sequence ID" value="OLF17244.1"/>
    <property type="molecule type" value="Genomic_DNA"/>
</dbReference>
<dbReference type="RefSeq" id="WP_075125843.1">
    <property type="nucleotide sequence ID" value="NZ_MSIE01000019.1"/>
</dbReference>